<name>B9YCB5_9FIRM</name>
<sequence>MKEDIMAAGRSTGRRKKIHVPAARRVRARNAAAPGRQVRRGRAAAVANKDHKAHGAAVVNRARPAREDVRVFRVLKVRVAAGDPKVLRENRVRPARKA</sequence>
<proteinExistence type="predicted"/>
<evidence type="ECO:0000313" key="2">
    <source>
        <dbReference type="Proteomes" id="UP000005950"/>
    </source>
</evidence>
<gene>
    <name evidence="1" type="ORF">HOLDEFILI_03474</name>
</gene>
<accession>B9YCB5</accession>
<dbReference type="Proteomes" id="UP000005950">
    <property type="component" value="Unassembled WGS sequence"/>
</dbReference>
<organism evidence="1 2">
    <name type="scientific">Holdemania filiformis DSM 12042</name>
    <dbReference type="NCBI Taxonomy" id="545696"/>
    <lineage>
        <taxon>Bacteria</taxon>
        <taxon>Bacillati</taxon>
        <taxon>Bacillota</taxon>
        <taxon>Erysipelotrichia</taxon>
        <taxon>Erysipelotrichales</taxon>
        <taxon>Erysipelotrichaceae</taxon>
        <taxon>Holdemania</taxon>
    </lineage>
</organism>
<evidence type="ECO:0000313" key="1">
    <source>
        <dbReference type="EMBL" id="EEF66392.1"/>
    </source>
</evidence>
<comment type="caution">
    <text evidence="1">The sequence shown here is derived from an EMBL/GenBank/DDBJ whole genome shotgun (WGS) entry which is preliminary data.</text>
</comment>
<reference evidence="1 2" key="2">
    <citation type="submission" date="2009-02" db="EMBL/GenBank/DDBJ databases">
        <title>Draft genome sequence of Holdemania filiformis DSM 12042.</title>
        <authorList>
            <person name="Sudarsanam P."/>
            <person name="Ley R."/>
            <person name="Guruge J."/>
            <person name="Turnbaugh P.J."/>
            <person name="Mahowald M."/>
            <person name="Liep D."/>
            <person name="Gordon J."/>
        </authorList>
    </citation>
    <scope>NUCLEOTIDE SEQUENCE [LARGE SCALE GENOMIC DNA]</scope>
    <source>
        <strain evidence="1 2">DSM 12042</strain>
    </source>
</reference>
<dbReference type="AlphaFoldDB" id="B9YCB5"/>
<dbReference type="HOGENOM" id="CLU_2329912_0_0_9"/>
<dbReference type="STRING" id="545696.HOLDEFILI_03474"/>
<reference evidence="1 2" key="1">
    <citation type="submission" date="2008-12" db="EMBL/GenBank/DDBJ databases">
        <authorList>
            <person name="Fulton L."/>
            <person name="Clifton S."/>
            <person name="Fulton B."/>
            <person name="Xu J."/>
            <person name="Minx P."/>
            <person name="Pepin K.H."/>
            <person name="Johnson M."/>
            <person name="Bhonagiri V."/>
            <person name="Nash W.E."/>
            <person name="Mardis E.R."/>
            <person name="Wilson R.K."/>
        </authorList>
    </citation>
    <scope>NUCLEOTIDE SEQUENCE [LARGE SCALE GENOMIC DNA]</scope>
    <source>
        <strain evidence="1 2">DSM 12042</strain>
    </source>
</reference>
<dbReference type="EMBL" id="ACCF01000218">
    <property type="protein sequence ID" value="EEF66392.1"/>
    <property type="molecule type" value="Genomic_DNA"/>
</dbReference>
<protein>
    <submittedName>
        <fullName evidence="1">Uncharacterized protein</fullName>
    </submittedName>
</protein>